<proteinExistence type="inferred from homology"/>
<dbReference type="STRING" id="225324.SAMN02745126_01712"/>
<dbReference type="SUPFAM" id="SSF50331">
    <property type="entry name" value="MOP-like"/>
    <property type="match status" value="1"/>
</dbReference>
<gene>
    <name evidence="7" type="ORF">SAMN02745126_01712</name>
</gene>
<evidence type="ECO:0000313" key="8">
    <source>
        <dbReference type="Proteomes" id="UP000190092"/>
    </source>
</evidence>
<dbReference type="InterPro" id="IPR017871">
    <property type="entry name" value="ABC_transporter-like_CS"/>
</dbReference>
<dbReference type="InterPro" id="IPR003439">
    <property type="entry name" value="ABC_transporter-like_ATP-bd"/>
</dbReference>
<evidence type="ECO:0000256" key="3">
    <source>
        <dbReference type="ARBA" id="ARBA00022448"/>
    </source>
</evidence>
<dbReference type="GO" id="GO:0140359">
    <property type="term" value="F:ABC-type transporter activity"/>
    <property type="evidence" value="ECO:0007669"/>
    <property type="project" value="UniProtKB-ARBA"/>
</dbReference>
<dbReference type="Gene3D" id="3.40.50.300">
    <property type="entry name" value="P-loop containing nucleotide triphosphate hydrolases"/>
    <property type="match status" value="1"/>
</dbReference>
<dbReference type="AlphaFoldDB" id="A0A1T4LTC6"/>
<evidence type="ECO:0000256" key="2">
    <source>
        <dbReference type="ARBA" id="ARBA00005417"/>
    </source>
</evidence>
<dbReference type="PANTHER" id="PTHR43875">
    <property type="entry name" value="MALTODEXTRIN IMPORT ATP-BINDING PROTEIN MSMX"/>
    <property type="match status" value="1"/>
</dbReference>
<evidence type="ECO:0000256" key="5">
    <source>
        <dbReference type="ARBA" id="ARBA00022840"/>
    </source>
</evidence>
<dbReference type="Gene3D" id="2.40.50.100">
    <property type="match status" value="1"/>
</dbReference>
<dbReference type="PANTHER" id="PTHR43875:SF1">
    <property type="entry name" value="OSMOPROTECTIVE COMPOUNDS UPTAKE ATP-BINDING PROTEIN GGTA"/>
    <property type="match status" value="1"/>
</dbReference>
<dbReference type="InterPro" id="IPR013611">
    <property type="entry name" value="Transp-assoc_OB_typ2"/>
</dbReference>
<dbReference type="Pfam" id="PF00005">
    <property type="entry name" value="ABC_tran"/>
    <property type="match status" value="1"/>
</dbReference>
<dbReference type="InterPro" id="IPR047641">
    <property type="entry name" value="ABC_transpr_MalK/UgpC-like"/>
</dbReference>
<dbReference type="GO" id="GO:0055052">
    <property type="term" value="C:ATP-binding cassette (ABC) transporter complex, substrate-binding subunit-containing"/>
    <property type="evidence" value="ECO:0007669"/>
    <property type="project" value="TreeGrafter"/>
</dbReference>
<protein>
    <submittedName>
        <fullName evidence="7">Multiple sugar transport system ATP-binding protein</fullName>
    </submittedName>
</protein>
<dbReference type="InterPro" id="IPR003593">
    <property type="entry name" value="AAA+_ATPase"/>
</dbReference>
<organism evidence="7 8">
    <name type="scientific">Enhydrobacter aerosaccus</name>
    <dbReference type="NCBI Taxonomy" id="225324"/>
    <lineage>
        <taxon>Bacteria</taxon>
        <taxon>Pseudomonadati</taxon>
        <taxon>Pseudomonadota</taxon>
        <taxon>Alphaproteobacteria</taxon>
        <taxon>Hyphomicrobiales</taxon>
        <taxon>Enhydrobacter</taxon>
    </lineage>
</organism>
<evidence type="ECO:0000259" key="6">
    <source>
        <dbReference type="PROSITE" id="PS50893"/>
    </source>
</evidence>
<keyword evidence="5 7" id="KW-0067">ATP-binding</keyword>
<reference evidence="8" key="1">
    <citation type="submission" date="2017-02" db="EMBL/GenBank/DDBJ databases">
        <authorList>
            <person name="Varghese N."/>
            <person name="Submissions S."/>
        </authorList>
    </citation>
    <scope>NUCLEOTIDE SEQUENCE [LARGE SCALE GENOMIC DNA]</scope>
    <source>
        <strain evidence="8">ATCC 27094</strain>
    </source>
</reference>
<evidence type="ECO:0000313" key="7">
    <source>
        <dbReference type="EMBL" id="SJZ57999.1"/>
    </source>
</evidence>
<comment type="similarity">
    <text evidence="2">Belongs to the ABC transporter superfamily.</text>
</comment>
<dbReference type="RefSeq" id="WP_139373767.1">
    <property type="nucleotide sequence ID" value="NZ_FUWJ01000001.1"/>
</dbReference>
<keyword evidence="8" id="KW-1185">Reference proteome</keyword>
<evidence type="ECO:0000256" key="1">
    <source>
        <dbReference type="ARBA" id="ARBA00004417"/>
    </source>
</evidence>
<dbReference type="GO" id="GO:0005524">
    <property type="term" value="F:ATP binding"/>
    <property type="evidence" value="ECO:0007669"/>
    <property type="project" value="UniProtKB-KW"/>
</dbReference>
<keyword evidence="4" id="KW-0547">Nucleotide-binding</keyword>
<dbReference type="Proteomes" id="UP000190092">
    <property type="component" value="Unassembled WGS sequence"/>
</dbReference>
<dbReference type="OrthoDB" id="394852at2"/>
<dbReference type="PROSITE" id="PS00211">
    <property type="entry name" value="ABC_TRANSPORTER_1"/>
    <property type="match status" value="1"/>
</dbReference>
<dbReference type="SUPFAM" id="SSF52540">
    <property type="entry name" value="P-loop containing nucleoside triphosphate hydrolases"/>
    <property type="match status" value="1"/>
</dbReference>
<keyword evidence="7" id="KW-0762">Sugar transport</keyword>
<dbReference type="Pfam" id="PF08402">
    <property type="entry name" value="TOBE_2"/>
    <property type="match status" value="1"/>
</dbReference>
<evidence type="ECO:0000256" key="4">
    <source>
        <dbReference type="ARBA" id="ARBA00022741"/>
    </source>
</evidence>
<dbReference type="GO" id="GO:0016887">
    <property type="term" value="F:ATP hydrolysis activity"/>
    <property type="evidence" value="ECO:0007669"/>
    <property type="project" value="InterPro"/>
</dbReference>
<dbReference type="InterPro" id="IPR012340">
    <property type="entry name" value="NA-bd_OB-fold"/>
</dbReference>
<keyword evidence="3" id="KW-0813">Transport</keyword>
<dbReference type="Gene3D" id="2.40.50.140">
    <property type="entry name" value="Nucleic acid-binding proteins"/>
    <property type="match status" value="1"/>
</dbReference>
<dbReference type="InterPro" id="IPR008995">
    <property type="entry name" value="Mo/tungstate-bd_C_term_dom"/>
</dbReference>
<dbReference type="EMBL" id="FUWJ01000001">
    <property type="protein sequence ID" value="SJZ57999.1"/>
    <property type="molecule type" value="Genomic_DNA"/>
</dbReference>
<name>A0A1T4LTC6_9HYPH</name>
<dbReference type="PROSITE" id="PS50893">
    <property type="entry name" value="ABC_TRANSPORTER_2"/>
    <property type="match status" value="1"/>
</dbReference>
<dbReference type="InterPro" id="IPR027417">
    <property type="entry name" value="P-loop_NTPase"/>
</dbReference>
<accession>A0A1T4LTC6</accession>
<sequence>MSVLVVRGVSKSFGAGSVLSGIDLDIGEGEIVTLLGPSGCGKSTLLRIIAGLEVADTGAIEIGGRDVSRLAPGARNIAMVFQSLALYPHLTGRQNMALPLRVRRLGRWQRLFSPLRLSQSVRTIEREIDAAVDDLAARLAIAEVIDRVPARLSGGQRQRVAIGRALIRDSRLLLLDEPLSSLDAKVRAQAREEIVQIQRSFGLSCVFVTHDQGEALAISDRIAVMLGGRVAQFDTPAEIYRNPVSLEVARFVGTPTINCFEGIVDAQGRVHTGSFLFDTRLAAPAGDTVTVAVRPEHVRLGPARELSGPVLRVVRVEDHGHDGLVHLGRGDSLAPALIARSGQSTSLRSGDEARVAIAAEEALFFTRDGARLESTPVRMADYARG</sequence>
<feature type="domain" description="ABC transporter" evidence="6">
    <location>
        <begin position="4"/>
        <end position="252"/>
    </location>
</feature>
<dbReference type="SMART" id="SM00382">
    <property type="entry name" value="AAA"/>
    <property type="match status" value="1"/>
</dbReference>
<comment type="subcellular location">
    <subcellularLocation>
        <location evidence="1">Cell inner membrane</location>
        <topology evidence="1">Peripheral membrane protein</topology>
    </subcellularLocation>
</comment>
<dbReference type="FunFam" id="3.40.50.300:FF:000042">
    <property type="entry name" value="Maltose/maltodextrin ABC transporter, ATP-binding protein"/>
    <property type="match status" value="1"/>
</dbReference>